<dbReference type="GO" id="GO:0008441">
    <property type="term" value="F:3'(2'),5'-bisphosphate nucleotidase activity"/>
    <property type="evidence" value="ECO:0007669"/>
    <property type="project" value="UniProtKB-UniRule"/>
</dbReference>
<comment type="catalytic activity">
    <reaction evidence="1 4">
        <text>adenosine 3',5'-bisphosphate + H2O = AMP + phosphate</text>
        <dbReference type="Rhea" id="RHEA:10040"/>
        <dbReference type="ChEBI" id="CHEBI:15377"/>
        <dbReference type="ChEBI" id="CHEBI:43474"/>
        <dbReference type="ChEBI" id="CHEBI:58343"/>
        <dbReference type="ChEBI" id="CHEBI:456215"/>
        <dbReference type="EC" id="3.1.3.7"/>
    </reaction>
</comment>
<feature type="binding site" evidence="5">
    <location>
        <position position="88"/>
    </location>
    <ligand>
        <name>Mg(2+)</name>
        <dbReference type="ChEBI" id="CHEBI:18420"/>
        <label>1</label>
        <note>catalytic</note>
    </ligand>
</feature>
<feature type="binding site" evidence="4">
    <location>
        <position position="88"/>
    </location>
    <ligand>
        <name>Mg(2+)</name>
        <dbReference type="ChEBI" id="CHEBI:18420"/>
        <label>1</label>
    </ligand>
</feature>
<evidence type="ECO:0000256" key="1">
    <source>
        <dbReference type="ARBA" id="ARBA00001625"/>
    </source>
</evidence>
<dbReference type="PROSITE" id="PS00629">
    <property type="entry name" value="IMP_1"/>
    <property type="match status" value="1"/>
</dbReference>
<keyword evidence="4" id="KW-0472">Membrane</keyword>
<dbReference type="Gene3D" id="3.40.190.80">
    <property type="match status" value="1"/>
</dbReference>
<feature type="binding site" evidence="5">
    <location>
        <position position="89"/>
    </location>
    <ligand>
        <name>Mg(2+)</name>
        <dbReference type="ChEBI" id="CHEBI:18420"/>
        <label>1</label>
        <note>catalytic</note>
    </ligand>
</feature>
<feature type="binding site" evidence="4">
    <location>
        <position position="86"/>
    </location>
    <ligand>
        <name>Mg(2+)</name>
        <dbReference type="ChEBI" id="CHEBI:18420"/>
        <label>2</label>
    </ligand>
</feature>
<feature type="binding site" evidence="5">
    <location>
        <position position="86"/>
    </location>
    <ligand>
        <name>Mg(2+)</name>
        <dbReference type="ChEBI" id="CHEBI:18420"/>
        <label>1</label>
        <note>catalytic</note>
    </ligand>
</feature>
<evidence type="ECO:0000256" key="3">
    <source>
        <dbReference type="ARBA" id="ARBA00022842"/>
    </source>
</evidence>
<dbReference type="HAMAP" id="MF_02095">
    <property type="entry name" value="CysQ"/>
    <property type="match status" value="1"/>
</dbReference>
<dbReference type="GO" id="GO:0000287">
    <property type="term" value="F:magnesium ion binding"/>
    <property type="evidence" value="ECO:0007669"/>
    <property type="project" value="UniProtKB-UniRule"/>
</dbReference>
<dbReference type="CDD" id="cd01638">
    <property type="entry name" value="CysQ"/>
    <property type="match status" value="1"/>
</dbReference>
<dbReference type="NCBIfam" id="TIGR01331">
    <property type="entry name" value="bisphos_cysQ"/>
    <property type="match status" value="1"/>
</dbReference>
<dbReference type="Pfam" id="PF00459">
    <property type="entry name" value="Inositol_P"/>
    <property type="match status" value="1"/>
</dbReference>
<dbReference type="Gene3D" id="3.30.540.10">
    <property type="entry name" value="Fructose-1,6-Bisphosphatase, subunit A, domain 1"/>
    <property type="match status" value="1"/>
</dbReference>
<dbReference type="PANTHER" id="PTHR43028:SF5">
    <property type="entry name" value="3'(2'),5'-BISPHOSPHATE NUCLEOTIDASE 1"/>
    <property type="match status" value="1"/>
</dbReference>
<proteinExistence type="inferred from homology"/>
<dbReference type="eggNOG" id="COG1218">
    <property type="taxonomic scope" value="Bacteria"/>
</dbReference>
<dbReference type="PANTHER" id="PTHR43028">
    <property type="entry name" value="3'(2'),5'-BISPHOSPHATE NUCLEOTIDASE 1"/>
    <property type="match status" value="1"/>
</dbReference>
<keyword evidence="7" id="KW-1185">Reference proteome</keyword>
<feature type="binding site" evidence="5">
    <location>
        <position position="211"/>
    </location>
    <ligand>
        <name>Mg(2+)</name>
        <dbReference type="ChEBI" id="CHEBI:18420"/>
        <label>1</label>
        <note>catalytic</note>
    </ligand>
</feature>
<evidence type="ECO:0000256" key="4">
    <source>
        <dbReference type="HAMAP-Rule" id="MF_02095"/>
    </source>
</evidence>
<dbReference type="GO" id="GO:0050427">
    <property type="term" value="P:3'-phosphoadenosine 5'-phosphosulfate metabolic process"/>
    <property type="evidence" value="ECO:0007669"/>
    <property type="project" value="TreeGrafter"/>
</dbReference>
<comment type="function">
    <text evidence="4">Converts adenosine-3',5'-bisphosphate (PAP) to AMP.</text>
</comment>
<comment type="cofactor">
    <cofactor evidence="4 5">
        <name>Mg(2+)</name>
        <dbReference type="ChEBI" id="CHEBI:18420"/>
    </cofactor>
</comment>
<dbReference type="GO" id="GO:0005886">
    <property type="term" value="C:plasma membrane"/>
    <property type="evidence" value="ECO:0007669"/>
    <property type="project" value="UniProtKB-SubCell"/>
</dbReference>
<dbReference type="InterPro" id="IPR050725">
    <property type="entry name" value="CysQ/Inositol_MonoPase"/>
</dbReference>
<evidence type="ECO:0000256" key="2">
    <source>
        <dbReference type="ARBA" id="ARBA00022723"/>
    </source>
</evidence>
<evidence type="ECO:0000256" key="5">
    <source>
        <dbReference type="PIRSR" id="PIRSR600760-2"/>
    </source>
</evidence>
<sequence>MNVEALTLVAVGAAKSAGTEIMEVYGAPDIGLAYKEDDSPLTRADKAAHHCILEILQETGLPVLSEEGEEVPYAVRSQWDWFWMVDPLDGTKEFVKRNGEFTVNIALIHEGRPVLGVVYAPVMGWMYWGSEAEGAWKQVGDRPPFRLGQVQKEQVGTMVVSLSHPSARTRAFMADYPEASVISMGSSLKFMLLAEGKAEIYPRFAPCMEWDTAAAHGVLKAMGGQVLQAESDQSLEYNKKDLHNPYFIASTVT</sequence>
<feature type="binding site" evidence="5">
    <location>
        <position position="66"/>
    </location>
    <ligand>
        <name>Mg(2+)</name>
        <dbReference type="ChEBI" id="CHEBI:18420"/>
        <label>1</label>
        <note>catalytic</note>
    </ligand>
</feature>
<dbReference type="HOGENOM" id="CLU_044118_3_0_10"/>
<keyword evidence="4" id="KW-0378">Hydrolase</keyword>
<dbReference type="InterPro" id="IPR020583">
    <property type="entry name" value="Inositol_monoP_metal-BS"/>
</dbReference>
<dbReference type="EC" id="3.1.3.7" evidence="4"/>
<feature type="binding site" evidence="4">
    <location>
        <position position="89"/>
    </location>
    <ligand>
        <name>Mg(2+)</name>
        <dbReference type="ChEBI" id="CHEBI:18420"/>
        <label>2</label>
    </ligand>
</feature>
<reference evidence="7" key="1">
    <citation type="submission" date="2012-02" db="EMBL/GenBank/DDBJ databases">
        <title>The complete genome of Echinicola vietnamensis DSM 17526.</title>
        <authorList>
            <person name="Lucas S."/>
            <person name="Copeland A."/>
            <person name="Lapidus A."/>
            <person name="Glavina del Rio T."/>
            <person name="Dalin E."/>
            <person name="Tice H."/>
            <person name="Bruce D."/>
            <person name="Goodwin L."/>
            <person name="Pitluck S."/>
            <person name="Peters L."/>
            <person name="Ovchinnikova G."/>
            <person name="Teshima H."/>
            <person name="Kyrpides N."/>
            <person name="Mavromatis K."/>
            <person name="Ivanova N."/>
            <person name="Brettin T."/>
            <person name="Detter J.C."/>
            <person name="Han C."/>
            <person name="Larimer F."/>
            <person name="Land M."/>
            <person name="Hauser L."/>
            <person name="Markowitz V."/>
            <person name="Cheng J.-F."/>
            <person name="Hugenholtz P."/>
            <person name="Woyke T."/>
            <person name="Wu D."/>
            <person name="Brambilla E."/>
            <person name="Klenk H.-P."/>
            <person name="Eisen J.A."/>
        </authorList>
    </citation>
    <scope>NUCLEOTIDE SEQUENCE [LARGE SCALE GENOMIC DNA]</scope>
    <source>
        <strain evidence="7">DSM 17526 / LMG 23754 / KMM 6221</strain>
    </source>
</reference>
<feature type="binding site" evidence="4">
    <location>
        <begin position="88"/>
        <end position="91"/>
    </location>
    <ligand>
        <name>substrate</name>
    </ligand>
</feature>
<dbReference type="PATRIC" id="fig|926556.3.peg.4654"/>
<comment type="similarity">
    <text evidence="4">Belongs to the inositol monophosphatase superfamily. CysQ family.</text>
</comment>
<comment type="subcellular location">
    <subcellularLocation>
        <location evidence="4">Cell inner membrane</location>
        <topology evidence="4">Peripheral membrane protein</topology>
        <orientation evidence="4">Cytoplasmic side</orientation>
    </subcellularLocation>
</comment>
<feature type="binding site" evidence="4">
    <location>
        <position position="66"/>
    </location>
    <ligand>
        <name>Mg(2+)</name>
        <dbReference type="ChEBI" id="CHEBI:18420"/>
        <label>1</label>
    </ligand>
</feature>
<name>L0G6H6_ECHVK</name>
<dbReference type="AlphaFoldDB" id="L0G6H6"/>
<feature type="binding site" evidence="4">
    <location>
        <position position="66"/>
    </location>
    <ligand>
        <name>substrate</name>
    </ligand>
</feature>
<dbReference type="OrthoDB" id="9772456at2"/>
<dbReference type="EMBL" id="CP003346">
    <property type="protein sequence ID" value="AGA80591.1"/>
    <property type="molecule type" value="Genomic_DNA"/>
</dbReference>
<dbReference type="InterPro" id="IPR000760">
    <property type="entry name" value="Inositol_monophosphatase-like"/>
</dbReference>
<dbReference type="InterPro" id="IPR006240">
    <property type="entry name" value="CysQ"/>
</dbReference>
<dbReference type="SUPFAM" id="SSF56655">
    <property type="entry name" value="Carbohydrate phosphatase"/>
    <property type="match status" value="1"/>
</dbReference>
<dbReference type="Proteomes" id="UP000010796">
    <property type="component" value="Chromosome"/>
</dbReference>
<dbReference type="GO" id="GO:0000103">
    <property type="term" value="P:sulfate assimilation"/>
    <property type="evidence" value="ECO:0007669"/>
    <property type="project" value="TreeGrafter"/>
</dbReference>
<feature type="binding site" evidence="4">
    <location>
        <position position="211"/>
    </location>
    <ligand>
        <name>Mg(2+)</name>
        <dbReference type="ChEBI" id="CHEBI:18420"/>
        <label>2</label>
    </ligand>
</feature>
<gene>
    <name evidence="4" type="primary">cysQ</name>
    <name evidence="6" type="ordered locus">Echvi_4407</name>
</gene>
<feature type="binding site" evidence="4">
    <location>
        <position position="211"/>
    </location>
    <ligand>
        <name>substrate</name>
    </ligand>
</feature>
<organism evidence="6 7">
    <name type="scientific">Echinicola vietnamensis (strain DSM 17526 / LMG 23754 / KMM 6221)</name>
    <dbReference type="NCBI Taxonomy" id="926556"/>
    <lineage>
        <taxon>Bacteria</taxon>
        <taxon>Pseudomonadati</taxon>
        <taxon>Bacteroidota</taxon>
        <taxon>Cytophagia</taxon>
        <taxon>Cytophagales</taxon>
        <taxon>Cyclobacteriaceae</taxon>
        <taxon>Echinicola</taxon>
    </lineage>
</organism>
<protein>
    <recommendedName>
        <fullName evidence="4">3'(2'),5'-bisphosphate nucleotidase CysQ</fullName>
        <ecNumber evidence="4">3.1.3.7</ecNumber>
    </recommendedName>
    <alternativeName>
        <fullName evidence="4">3'(2'),5-bisphosphonucleoside 3'(2')-phosphohydrolase</fullName>
    </alternativeName>
    <alternativeName>
        <fullName evidence="4">3'-phosphoadenosine 5'-phosphate phosphatase</fullName>
        <shortName evidence="4">PAP phosphatase</shortName>
    </alternativeName>
</protein>
<dbReference type="KEGG" id="evi:Echvi_4407"/>
<keyword evidence="2 4" id="KW-0479">Metal-binding</keyword>
<evidence type="ECO:0000313" key="6">
    <source>
        <dbReference type="EMBL" id="AGA80591.1"/>
    </source>
</evidence>
<evidence type="ECO:0000313" key="7">
    <source>
        <dbReference type="Proteomes" id="UP000010796"/>
    </source>
</evidence>
<dbReference type="STRING" id="926556.Echvi_4407"/>
<keyword evidence="4" id="KW-0997">Cell inner membrane</keyword>
<dbReference type="RefSeq" id="WP_015268114.1">
    <property type="nucleotide sequence ID" value="NC_019904.1"/>
</dbReference>
<keyword evidence="3 4" id="KW-0460">Magnesium</keyword>
<feature type="binding site" evidence="4">
    <location>
        <position position="86"/>
    </location>
    <ligand>
        <name>Mg(2+)</name>
        <dbReference type="ChEBI" id="CHEBI:18420"/>
        <label>1</label>
    </ligand>
</feature>
<keyword evidence="4" id="KW-1003">Cell membrane</keyword>
<accession>L0G6H6</accession>